<reference evidence="2 3" key="1">
    <citation type="submission" date="2018-03" db="EMBL/GenBank/DDBJ databases">
        <authorList>
            <person name="Guldener U."/>
        </authorList>
    </citation>
    <scope>NUCLEOTIDE SEQUENCE [LARGE SCALE GENOMIC DNA]</scope>
    <source>
        <strain evidence="2 3">DAOM196992</strain>
    </source>
</reference>
<evidence type="ECO:0000256" key="1">
    <source>
        <dbReference type="SAM" id="MobiDB-lite"/>
    </source>
</evidence>
<feature type="region of interest" description="Disordered" evidence="1">
    <location>
        <begin position="748"/>
        <end position="787"/>
    </location>
</feature>
<sequence length="1146" mass="123912">MSQAAIELRRSCSFCRHRKMSGVCPGRIASTEGSGAIADQDPSPSPLRRLRRRHPGAGLYEASIPRARPRRQVDPAMTFPFLSKALAGPSAPTLDFFGGLLDCLFRVRTLESHGHAMGERYLTTPPPPPSSSHLIPSQVLWEPQTVLSVKHQTLITESHQATASSEPVVGLKSPHDRLRQGGGRSNGFRYSSSSPTDELIVQHLWQGTTPQVDKISPLGRALNHQQRRPRFIEALSRDSTQFMFDEDPTSCTSDRDLIKGLEQQRILDLIDFAFTHHPFLGIICSKTLFLRDYNAETLDSCLLHVVLGEALSLMAIKAKAEHGAATLSDSELSHDAFVSEAIALLSRKKRLGLGEDEMLRTMQSVVLLAWHMLYTGRIKRSIVLFGIATDLVRRVVAEREFDSTWSARVNGISTDDLAEEVLFAMHWIVQSATLWASLHLDLVISDLFGPTIQGYYPPLDLKGSKVWTLDVISGSISAVGRQAKTTARVRILSHGYGLASSIFSILLADGLASASSLSQGRPTWRSTTVMHQLHACLPRILEEARSAVPETHKALEGYVAVQTYHELLALRILFEAPSMRDPSRWPAGKPIDRDAVLQVIEISKSLVGQAVQITSIGGAAPDESESPRDGSHLHREELLYSTGSGAPLWCTAFMVLAIDTAARALEVILTKAGIIVCTGALPSDIEGTYDIDEEAKDLTYGRVGKVAAILSRFYQLLRSPTFECNMRRSVKRHCKVLLLALEARGVDPDRTESLPGMRDLEDGKLPQNVSPMQGQPDRAPEQAAWSHKNCPPATIEGPTKIHGPLPASACPDKDEEMALLVLPQPRGFGPMPASRVDPFGRSFRSDEIDPQPTQALGPLGIAGGPRRHTISSFNGADQCPSSPSQRFHAIGRTQDGFVGLDPLAPARSDADHLAMAGDAGYASVSTSASSQDSCDQWRTIDEGEAAGRRRSAGAVPGCDVPLLREPIPRRPWIEATSQGLPHHHLFTSRTLPQAQPTGFRVYPSTIFNGAAAQGFDGDKAFFRSSLHGAAPGSGGETAWWPAPGSGSTLGPVRDPIFGDGSQDSSSSSVRRSDGGGEGVHASTFQASPFGVGLDHSESFADAAVAGAGVGAVIWKAPAEAKTAPHRDMAPPFWRPAAEVEQDGYGE</sequence>
<dbReference type="CDD" id="cd12148">
    <property type="entry name" value="fungal_TF_MHR"/>
    <property type="match status" value="1"/>
</dbReference>
<accession>A0A5C3FAX5</accession>
<proteinExistence type="predicted"/>
<dbReference type="Proteomes" id="UP000323386">
    <property type="component" value="Unassembled WGS sequence"/>
</dbReference>
<feature type="compositionally biased region" description="Basic and acidic residues" evidence="1">
    <location>
        <begin position="748"/>
        <end position="764"/>
    </location>
</feature>
<organism evidence="2 3">
    <name type="scientific">Pseudozyma flocculosa</name>
    <dbReference type="NCBI Taxonomy" id="84751"/>
    <lineage>
        <taxon>Eukaryota</taxon>
        <taxon>Fungi</taxon>
        <taxon>Dikarya</taxon>
        <taxon>Basidiomycota</taxon>
        <taxon>Ustilaginomycotina</taxon>
        <taxon>Ustilaginomycetes</taxon>
        <taxon>Ustilaginales</taxon>
        <taxon>Ustilaginaceae</taxon>
        <taxon>Pseudozyma</taxon>
    </lineage>
</organism>
<dbReference type="EMBL" id="OOIP01000029">
    <property type="protein sequence ID" value="SPO41578.1"/>
    <property type="molecule type" value="Genomic_DNA"/>
</dbReference>
<feature type="region of interest" description="Disordered" evidence="1">
    <location>
        <begin position="158"/>
        <end position="194"/>
    </location>
</feature>
<evidence type="ECO:0000313" key="2">
    <source>
        <dbReference type="EMBL" id="SPO41578.1"/>
    </source>
</evidence>
<keyword evidence="3" id="KW-1185">Reference proteome</keyword>
<feature type="region of interest" description="Disordered" evidence="1">
    <location>
        <begin position="31"/>
        <end position="55"/>
    </location>
</feature>
<feature type="compositionally biased region" description="Low complexity" evidence="1">
    <location>
        <begin position="1058"/>
        <end position="1069"/>
    </location>
</feature>
<feature type="region of interest" description="Disordered" evidence="1">
    <location>
        <begin position="1041"/>
        <end position="1081"/>
    </location>
</feature>
<gene>
    <name evidence="2" type="ORF">PSFLO_07060</name>
</gene>
<evidence type="ECO:0000313" key="3">
    <source>
        <dbReference type="Proteomes" id="UP000323386"/>
    </source>
</evidence>
<dbReference type="OrthoDB" id="2556736at2759"/>
<evidence type="ECO:0008006" key="4">
    <source>
        <dbReference type="Google" id="ProtNLM"/>
    </source>
</evidence>
<dbReference type="AlphaFoldDB" id="A0A5C3FAX5"/>
<protein>
    <recommendedName>
        <fullName evidence="4">Transcription factor domain-containing protein</fullName>
    </recommendedName>
</protein>
<name>A0A5C3FAX5_9BASI</name>